<dbReference type="GO" id="GO:0000978">
    <property type="term" value="F:RNA polymerase II cis-regulatory region sequence-specific DNA binding"/>
    <property type="evidence" value="ECO:0007669"/>
    <property type="project" value="TreeGrafter"/>
</dbReference>
<evidence type="ECO:0008006" key="5">
    <source>
        <dbReference type="Google" id="ProtNLM"/>
    </source>
</evidence>
<dbReference type="EMBL" id="BEZZ01194274">
    <property type="protein sequence ID" value="GCC46730.1"/>
    <property type="molecule type" value="Genomic_DNA"/>
</dbReference>
<comment type="caution">
    <text evidence="3">The sequence shown here is derived from an EMBL/GenBank/DDBJ whole genome shotgun (WGS) entry which is preliminary data.</text>
</comment>
<dbReference type="PANTHER" id="PTHR23351:SF25">
    <property type="entry name" value="FOS-RELATED ANTIGEN 2"/>
    <property type="match status" value="1"/>
</dbReference>
<organism evidence="3 4">
    <name type="scientific">Chiloscyllium punctatum</name>
    <name type="common">Brownbanded bambooshark</name>
    <name type="synonym">Hemiscyllium punctatum</name>
    <dbReference type="NCBI Taxonomy" id="137246"/>
    <lineage>
        <taxon>Eukaryota</taxon>
        <taxon>Metazoa</taxon>
        <taxon>Chordata</taxon>
        <taxon>Craniata</taxon>
        <taxon>Vertebrata</taxon>
        <taxon>Chondrichthyes</taxon>
        <taxon>Elasmobranchii</taxon>
        <taxon>Galeomorphii</taxon>
        <taxon>Galeoidea</taxon>
        <taxon>Orectolobiformes</taxon>
        <taxon>Hemiscylliidae</taxon>
        <taxon>Chiloscyllium</taxon>
    </lineage>
</organism>
<dbReference type="InterPro" id="IPR000837">
    <property type="entry name" value="AP-1"/>
</dbReference>
<sequence>ETDQLEDVKSGLQKEIADLQKEKDRLEFILEAHQPICKLPDDSRAPSTSGLAKARSERPRDLVAGATGSSFRPKPPRVAIEPASSREGPEPEALHTPTLARTPSGTPFAAGLTFTYPGTVFDLEPAAGPSGQAPGLYTPPEPCSAAHRRGSSSGDQSSDSLSSPTLVTL</sequence>
<proteinExistence type="predicted"/>
<dbReference type="GO" id="GO:0000981">
    <property type="term" value="F:DNA-binding transcription factor activity, RNA polymerase II-specific"/>
    <property type="evidence" value="ECO:0007669"/>
    <property type="project" value="TreeGrafter"/>
</dbReference>
<accession>A0A401TVT1</accession>
<feature type="non-terminal residue" evidence="3">
    <location>
        <position position="1"/>
    </location>
</feature>
<feature type="region of interest" description="Disordered" evidence="2">
    <location>
        <begin position="123"/>
        <end position="169"/>
    </location>
</feature>
<reference evidence="3 4" key="1">
    <citation type="journal article" date="2018" name="Nat. Ecol. Evol.">
        <title>Shark genomes provide insights into elasmobranch evolution and the origin of vertebrates.</title>
        <authorList>
            <person name="Hara Y"/>
            <person name="Yamaguchi K"/>
            <person name="Onimaru K"/>
            <person name="Kadota M"/>
            <person name="Koyanagi M"/>
            <person name="Keeley SD"/>
            <person name="Tatsumi K"/>
            <person name="Tanaka K"/>
            <person name="Motone F"/>
            <person name="Kageyama Y"/>
            <person name="Nozu R"/>
            <person name="Adachi N"/>
            <person name="Nishimura O"/>
            <person name="Nakagawa R"/>
            <person name="Tanegashima C"/>
            <person name="Kiyatake I"/>
            <person name="Matsumoto R"/>
            <person name="Murakumo K"/>
            <person name="Nishida K"/>
            <person name="Terakita A"/>
            <person name="Kuratani S"/>
            <person name="Sato K"/>
            <person name="Hyodo S Kuraku.S."/>
        </authorList>
    </citation>
    <scope>NUCLEOTIDE SEQUENCE [LARGE SCALE GENOMIC DNA]</scope>
</reference>
<dbReference type="Proteomes" id="UP000287033">
    <property type="component" value="Unassembled WGS sequence"/>
</dbReference>
<dbReference type="OrthoDB" id="5866312at2759"/>
<keyword evidence="1" id="KW-0175">Coiled coil</keyword>
<name>A0A401TVT1_CHIPU</name>
<evidence type="ECO:0000256" key="1">
    <source>
        <dbReference type="SAM" id="Coils"/>
    </source>
</evidence>
<dbReference type="STRING" id="137246.A0A401TVT1"/>
<feature type="region of interest" description="Disordered" evidence="2">
    <location>
        <begin position="38"/>
        <end position="108"/>
    </location>
</feature>
<feature type="compositionally biased region" description="Low complexity" evidence="2">
    <location>
        <begin position="151"/>
        <end position="163"/>
    </location>
</feature>
<gene>
    <name evidence="3" type="ORF">chiPu_0030838</name>
</gene>
<evidence type="ECO:0000256" key="2">
    <source>
        <dbReference type="SAM" id="MobiDB-lite"/>
    </source>
</evidence>
<feature type="coiled-coil region" evidence="1">
    <location>
        <begin position="2"/>
        <end position="29"/>
    </location>
</feature>
<protein>
    <recommendedName>
        <fullName evidence="5">BZIP domain-containing protein</fullName>
    </recommendedName>
</protein>
<dbReference type="Gene3D" id="1.20.5.170">
    <property type="match status" value="1"/>
</dbReference>
<dbReference type="AlphaFoldDB" id="A0A401TVT1"/>
<dbReference type="PANTHER" id="PTHR23351">
    <property type="entry name" value="FOS TRANSCRIPTION FACTOR-RELATED"/>
    <property type="match status" value="1"/>
</dbReference>
<evidence type="ECO:0000313" key="3">
    <source>
        <dbReference type="EMBL" id="GCC46730.1"/>
    </source>
</evidence>
<dbReference type="GO" id="GO:0005634">
    <property type="term" value="C:nucleus"/>
    <property type="evidence" value="ECO:0007669"/>
    <property type="project" value="TreeGrafter"/>
</dbReference>
<evidence type="ECO:0000313" key="4">
    <source>
        <dbReference type="Proteomes" id="UP000287033"/>
    </source>
</evidence>
<keyword evidence="4" id="KW-1185">Reference proteome</keyword>